<dbReference type="Pfam" id="PF00957">
    <property type="entry name" value="Synaptobrevin"/>
    <property type="match status" value="1"/>
</dbReference>
<dbReference type="PROSITE" id="PS50892">
    <property type="entry name" value="V_SNARE"/>
    <property type="match status" value="1"/>
</dbReference>
<dbReference type="EMBL" id="CAMXCT020000014">
    <property type="protein sequence ID" value="CAL1125869.1"/>
    <property type="molecule type" value="Genomic_DNA"/>
</dbReference>
<dbReference type="OrthoDB" id="422042at2759"/>
<evidence type="ECO:0000313" key="4">
    <source>
        <dbReference type="EMBL" id="CAI3972494.1"/>
    </source>
</evidence>
<dbReference type="Proteomes" id="UP001152797">
    <property type="component" value="Unassembled WGS sequence"/>
</dbReference>
<evidence type="ECO:0000313" key="5">
    <source>
        <dbReference type="EMBL" id="CAL4759806.1"/>
    </source>
</evidence>
<keyword evidence="5" id="KW-0560">Oxidoreductase</keyword>
<dbReference type="InterPro" id="IPR042855">
    <property type="entry name" value="V_SNARE_CC"/>
</dbReference>
<reference evidence="4" key="1">
    <citation type="submission" date="2022-10" db="EMBL/GenBank/DDBJ databases">
        <authorList>
            <person name="Chen Y."/>
            <person name="Dougan E. K."/>
            <person name="Chan C."/>
            <person name="Rhodes N."/>
            <person name="Thang M."/>
        </authorList>
    </citation>
    <scope>NUCLEOTIDE SEQUENCE</scope>
</reference>
<keyword evidence="5" id="KW-0223">Dioxygenase</keyword>
<feature type="compositionally biased region" description="Low complexity" evidence="2">
    <location>
        <begin position="762"/>
        <end position="780"/>
    </location>
</feature>
<feature type="domain" description="V-SNARE coiled-coil homology" evidence="3">
    <location>
        <begin position="676"/>
        <end position="736"/>
    </location>
</feature>
<evidence type="ECO:0000259" key="3">
    <source>
        <dbReference type="PROSITE" id="PS50892"/>
    </source>
</evidence>
<feature type="compositionally biased region" description="Basic and acidic residues" evidence="2">
    <location>
        <begin position="751"/>
        <end position="760"/>
    </location>
</feature>
<organism evidence="4">
    <name type="scientific">Cladocopium goreaui</name>
    <dbReference type="NCBI Taxonomy" id="2562237"/>
    <lineage>
        <taxon>Eukaryota</taxon>
        <taxon>Sar</taxon>
        <taxon>Alveolata</taxon>
        <taxon>Dinophyceae</taxon>
        <taxon>Suessiales</taxon>
        <taxon>Symbiodiniaceae</taxon>
        <taxon>Cladocopium</taxon>
    </lineage>
</organism>
<evidence type="ECO:0000256" key="2">
    <source>
        <dbReference type="SAM" id="MobiDB-lite"/>
    </source>
</evidence>
<reference evidence="5 6" key="2">
    <citation type="submission" date="2024-05" db="EMBL/GenBank/DDBJ databases">
        <authorList>
            <person name="Chen Y."/>
            <person name="Shah S."/>
            <person name="Dougan E. K."/>
            <person name="Thang M."/>
            <person name="Chan C."/>
        </authorList>
    </citation>
    <scope>NUCLEOTIDE SEQUENCE [LARGE SCALE GENOMIC DNA]</scope>
</reference>
<dbReference type="Gene3D" id="1.20.5.110">
    <property type="match status" value="1"/>
</dbReference>
<protein>
    <submittedName>
        <fullName evidence="5">Fe2OG dioxygenase domain-containing protein</fullName>
    </submittedName>
</protein>
<feature type="region of interest" description="Disordered" evidence="2">
    <location>
        <begin position="734"/>
        <end position="796"/>
    </location>
</feature>
<comment type="caution">
    <text evidence="4">The sequence shown here is derived from an EMBL/GenBank/DDBJ whole genome shotgun (WGS) entry which is preliminary data.</text>
</comment>
<evidence type="ECO:0000256" key="1">
    <source>
        <dbReference type="PROSITE-ProRule" id="PRU00290"/>
    </source>
</evidence>
<dbReference type="SUPFAM" id="SSF58038">
    <property type="entry name" value="SNARE fusion complex"/>
    <property type="match status" value="1"/>
</dbReference>
<dbReference type="EMBL" id="CAMXCT030000014">
    <property type="protein sequence ID" value="CAL4759806.1"/>
    <property type="molecule type" value="Genomic_DNA"/>
</dbReference>
<proteinExistence type="predicted"/>
<accession>A0A9P1BFR7</accession>
<dbReference type="AlphaFoldDB" id="A0A9P1BFR7"/>
<dbReference type="GO" id="GO:0051213">
    <property type="term" value="F:dioxygenase activity"/>
    <property type="evidence" value="ECO:0007669"/>
    <property type="project" value="UniProtKB-KW"/>
</dbReference>
<feature type="compositionally biased region" description="Pro residues" evidence="2">
    <location>
        <begin position="781"/>
        <end position="792"/>
    </location>
</feature>
<keyword evidence="6" id="KW-1185">Reference proteome</keyword>
<sequence length="930" mass="103938">MAAALQMVHFEEKLQKAMQDVKLILDSEKCMSRMSLPQETHHTYEDKFGLVERCSAMTLASHWNCFELLGLTKEALLEAKDWADGNAEVSLCFRADERCEFLREETREVEEPSCGALDISSVGVALGLMSKTVTRVTEYLWHFEVTYTLDLLRGVGAERRRLTSATTSAQLTTTAKLAPRRMQVPAISKEINMTFFFKHLEPSSDGQPGYCPRFQIPRDSKTKTPRRNQQVEEMWHYLQNLKAFAGSVERYLSQLADGTRQNCSAEAVFVPMLPLLQAEGHPEEGAEQVESRICVRLDADGPGGVISSDCNRLLAEEMRSLAVKRQELSEEFAESHGVFRLQEATLVLALKHCLDVVERWCDSVDFVESLLRRQLSACIGRSLTAADVANCMRFHHRKLFAAPYQPRPFSFSVRSATDRCAEGVVSIDEDGGAPVWTMCARRSEQTMKFALNASTSVSFTGELHLHAWLAERFEGATSNLSLVSRARQFSCFMVLLCKVISGDELEVSHAVLLQNKDEVQIPLELATIPTPKEFRDAIESLSPEQQQFAKAFRAMQLESTLCGILVVQLKPQLERLLRLPVEALTKEIKLTQDLLQLFIKYQIPSDLLAFSPTAEPVGAVEAVRAKAEEMWRMIDAEKQKEIEDKRQAARFAAGMLRPMGWNDQEDLEKARQKVSSLKCISSDIAEVKDTMNRNLDAMLTRGESLEAMMQKSKDLSTSSVQFYKSAKRSNAIGLFASRRGAPSQPAAQTMTKKDRVDRASHSSRSSSTISPSPAMALAEPAPAPPFAPPARPAGPQGVATGDWDVTQVPKQLDEALEKVDAVRPTIITAGEVWTKRSQPEFLAAQKTEKLQKDQIKQEKDSAFELLDALTKSGALALSHATLHVVLCASQCFVLPASPHPKLWKEGIRRPLRRDAQSFWGQWNDGLHFQF</sequence>
<evidence type="ECO:0000313" key="6">
    <source>
        <dbReference type="Proteomes" id="UP001152797"/>
    </source>
</evidence>
<name>A0A9P1BFR7_9DINO</name>
<dbReference type="EMBL" id="CAMXCT010000014">
    <property type="protein sequence ID" value="CAI3972494.1"/>
    <property type="molecule type" value="Genomic_DNA"/>
</dbReference>
<gene>
    <name evidence="4" type="ORF">C1SCF055_LOCUS1074</name>
</gene>
<keyword evidence="1" id="KW-0175">Coiled coil</keyword>
<dbReference type="CDD" id="cd15843">
    <property type="entry name" value="R-SNARE"/>
    <property type="match status" value="1"/>
</dbReference>